<keyword evidence="1" id="KW-0472">Membrane</keyword>
<accession>A0A1I3L5B1</accession>
<dbReference type="STRING" id="1121003.SAMN03080618_01384"/>
<dbReference type="InterPro" id="IPR007492">
    <property type="entry name" value="LytTR_DNA-bd_dom"/>
</dbReference>
<keyword evidence="4" id="KW-1185">Reference proteome</keyword>
<keyword evidence="1" id="KW-0812">Transmembrane</keyword>
<feature type="transmembrane region" description="Helical" evidence="1">
    <location>
        <begin position="46"/>
        <end position="71"/>
    </location>
</feature>
<sequence length="254" mass="27727">MQFAKRQLKVTLRSPLLWVALGAASAVFGMVGPFGTYEALGLPARLGYWALVAVTTYLAGFLCVTLLEACFAANDIRPSTATFAVYGAIAGLPVAAVVWLINIWIFDAKVIGFGALIAYTVPLSAIASGCVAYFSMTLENTQKSEPSAVPQRPPLLERLTPERRGELYYLTMQDHYVEVVTSKGTSLVLLRLADAIKETAPLDGVQIHRSHWIARDAVRETQRQGDRLMIKMANGETLPVSRSRRNTLKDAGLL</sequence>
<feature type="transmembrane region" description="Helical" evidence="1">
    <location>
        <begin position="111"/>
        <end position="134"/>
    </location>
</feature>
<evidence type="ECO:0000313" key="4">
    <source>
        <dbReference type="Proteomes" id="UP000242763"/>
    </source>
</evidence>
<feature type="transmembrane region" description="Helical" evidence="1">
    <location>
        <begin position="83"/>
        <end position="105"/>
    </location>
</feature>
<dbReference type="Gene3D" id="2.40.50.1020">
    <property type="entry name" value="LytTr DNA-binding domain"/>
    <property type="match status" value="1"/>
</dbReference>
<dbReference type="Pfam" id="PF04397">
    <property type="entry name" value="LytTR"/>
    <property type="match status" value="1"/>
</dbReference>
<keyword evidence="3" id="KW-0238">DNA-binding</keyword>
<feature type="transmembrane region" description="Helical" evidence="1">
    <location>
        <begin position="12"/>
        <end position="34"/>
    </location>
</feature>
<name>A0A1I3L5B1_9HYPH</name>
<organism evidence="3 4">
    <name type="scientific">Aquamicrobium aerolatum DSM 21857</name>
    <dbReference type="NCBI Taxonomy" id="1121003"/>
    <lineage>
        <taxon>Bacteria</taxon>
        <taxon>Pseudomonadati</taxon>
        <taxon>Pseudomonadota</taxon>
        <taxon>Alphaproteobacteria</taxon>
        <taxon>Hyphomicrobiales</taxon>
        <taxon>Phyllobacteriaceae</taxon>
        <taxon>Aerobium</taxon>
    </lineage>
</organism>
<evidence type="ECO:0000313" key="3">
    <source>
        <dbReference type="EMBL" id="SFI79912.1"/>
    </source>
</evidence>
<dbReference type="AlphaFoldDB" id="A0A1I3L5B1"/>
<proteinExistence type="predicted"/>
<reference evidence="4" key="1">
    <citation type="submission" date="2016-10" db="EMBL/GenBank/DDBJ databases">
        <authorList>
            <person name="Varghese N."/>
            <person name="Submissions S."/>
        </authorList>
    </citation>
    <scope>NUCLEOTIDE SEQUENCE [LARGE SCALE GENOMIC DNA]</scope>
    <source>
        <strain evidence="4">DSM 21857</strain>
    </source>
</reference>
<dbReference type="PROSITE" id="PS50930">
    <property type="entry name" value="HTH_LYTTR"/>
    <property type="match status" value="1"/>
</dbReference>
<keyword evidence="1" id="KW-1133">Transmembrane helix</keyword>
<dbReference type="SMART" id="SM00850">
    <property type="entry name" value="LytTR"/>
    <property type="match status" value="1"/>
</dbReference>
<protein>
    <submittedName>
        <fullName evidence="3">LytTr DNA-binding domain-containing protein</fullName>
    </submittedName>
</protein>
<evidence type="ECO:0000259" key="2">
    <source>
        <dbReference type="PROSITE" id="PS50930"/>
    </source>
</evidence>
<evidence type="ECO:0000256" key="1">
    <source>
        <dbReference type="SAM" id="Phobius"/>
    </source>
</evidence>
<dbReference type="EMBL" id="FORF01000006">
    <property type="protein sequence ID" value="SFI79912.1"/>
    <property type="molecule type" value="Genomic_DNA"/>
</dbReference>
<gene>
    <name evidence="3" type="ORF">SAMN03080618_01384</name>
</gene>
<feature type="domain" description="HTH LytTR-type" evidence="2">
    <location>
        <begin position="166"/>
        <end position="254"/>
    </location>
</feature>
<dbReference type="GO" id="GO:0003677">
    <property type="term" value="F:DNA binding"/>
    <property type="evidence" value="ECO:0007669"/>
    <property type="project" value="UniProtKB-KW"/>
</dbReference>
<dbReference type="Proteomes" id="UP000242763">
    <property type="component" value="Unassembled WGS sequence"/>
</dbReference>